<dbReference type="SMART" id="SM00747">
    <property type="entry name" value="CFEM"/>
    <property type="match status" value="1"/>
</dbReference>
<comment type="subcellular location">
    <subcellularLocation>
        <location evidence="1">Cell membrane</location>
        <topology evidence="1">Lipid-anchor</topology>
        <topology evidence="1">GPI-anchor</topology>
    </subcellularLocation>
    <subcellularLocation>
        <location evidence="2">Secreted</location>
    </subcellularLocation>
</comment>
<evidence type="ECO:0000256" key="9">
    <source>
        <dbReference type="ARBA" id="ARBA00022729"/>
    </source>
</evidence>
<keyword evidence="6 15" id="KW-0349">Heme</keyword>
<dbReference type="InterPro" id="IPR051735">
    <property type="entry name" value="CFEM_domain"/>
</dbReference>
<keyword evidence="10 15" id="KW-0408">Iron</keyword>
<sequence length="191" mass="18891">MKTFVAAATLALASIATAQLDLLPPCSTSCFLDALQNDGCPSITDFACHCEQADTLFSVVTPCVQDACTPEEEQAAISAVEGTCASAGVTISIPSPTESASSAASSSEAPESTEAPESSTAEPTPEPTSEAPSSEAPTSEAPTSESMSMPTPTGNATMSSTTPTPTEFTGGAAATQAPVVLGAAALALLAL</sequence>
<evidence type="ECO:0000256" key="1">
    <source>
        <dbReference type="ARBA" id="ARBA00004609"/>
    </source>
</evidence>
<evidence type="ECO:0000256" key="13">
    <source>
        <dbReference type="ARBA" id="ARBA00023180"/>
    </source>
</evidence>
<feature type="region of interest" description="Disordered" evidence="16">
    <location>
        <begin position="95"/>
        <end position="175"/>
    </location>
</feature>
<dbReference type="PANTHER" id="PTHR37928:SF2">
    <property type="entry name" value="GPI ANCHORED CFEM DOMAIN PROTEIN (AFU_ORTHOLOGUE AFUA_6G10580)"/>
    <property type="match status" value="1"/>
</dbReference>
<keyword evidence="13" id="KW-0325">Glycoprotein</keyword>
<evidence type="ECO:0000256" key="2">
    <source>
        <dbReference type="ARBA" id="ARBA00004613"/>
    </source>
</evidence>
<keyword evidence="4" id="KW-1003">Cell membrane</keyword>
<dbReference type="PANTHER" id="PTHR37928">
    <property type="entry name" value="CFEM DOMAIN PROTEIN (AFU_ORTHOLOGUE AFUA_6G14090)"/>
    <property type="match status" value="1"/>
</dbReference>
<keyword evidence="20" id="KW-1185">Reference proteome</keyword>
<protein>
    <submittedName>
        <fullName evidence="19">CFEM-domain-containing protein</fullName>
    </submittedName>
</protein>
<comment type="similarity">
    <text evidence="3">Belongs to the RBT5 family.</text>
</comment>
<gene>
    <name evidence="19" type="ORF">CC78DRAFT_541945</name>
</gene>
<dbReference type="GO" id="GO:0005886">
    <property type="term" value="C:plasma membrane"/>
    <property type="evidence" value="ECO:0007669"/>
    <property type="project" value="UniProtKB-SubCell"/>
</dbReference>
<feature type="compositionally biased region" description="Low complexity" evidence="16">
    <location>
        <begin position="95"/>
        <end position="146"/>
    </location>
</feature>
<feature type="domain" description="CFEM" evidence="18">
    <location>
        <begin position="1"/>
        <end position="113"/>
    </location>
</feature>
<feature type="compositionally biased region" description="Polar residues" evidence="16">
    <location>
        <begin position="147"/>
        <end position="167"/>
    </location>
</feature>
<comment type="caution">
    <text evidence="15">Lacks conserved residue(s) required for the propagation of feature annotation.</text>
</comment>
<keyword evidence="14" id="KW-0449">Lipoprotein</keyword>
<evidence type="ECO:0000256" key="15">
    <source>
        <dbReference type="PROSITE-ProRule" id="PRU01356"/>
    </source>
</evidence>
<keyword evidence="7" id="KW-0336">GPI-anchor</keyword>
<evidence type="ECO:0000256" key="16">
    <source>
        <dbReference type="SAM" id="MobiDB-lite"/>
    </source>
</evidence>
<evidence type="ECO:0000256" key="6">
    <source>
        <dbReference type="ARBA" id="ARBA00022617"/>
    </source>
</evidence>
<evidence type="ECO:0000256" key="10">
    <source>
        <dbReference type="ARBA" id="ARBA00023004"/>
    </source>
</evidence>
<keyword evidence="12" id="KW-1015">Disulfide bond</keyword>
<accession>A0A9P4KD02</accession>
<dbReference type="EMBL" id="ML986594">
    <property type="protein sequence ID" value="KAF2266977.1"/>
    <property type="molecule type" value="Genomic_DNA"/>
</dbReference>
<dbReference type="GO" id="GO:0046872">
    <property type="term" value="F:metal ion binding"/>
    <property type="evidence" value="ECO:0007669"/>
    <property type="project" value="UniProtKB-UniRule"/>
</dbReference>
<feature type="chain" id="PRO_5040120063" evidence="17">
    <location>
        <begin position="19"/>
        <end position="191"/>
    </location>
</feature>
<dbReference type="PROSITE" id="PS52012">
    <property type="entry name" value="CFEM"/>
    <property type="match status" value="1"/>
</dbReference>
<dbReference type="Proteomes" id="UP000800093">
    <property type="component" value="Unassembled WGS sequence"/>
</dbReference>
<organism evidence="19 20">
    <name type="scientific">Lojkania enalia</name>
    <dbReference type="NCBI Taxonomy" id="147567"/>
    <lineage>
        <taxon>Eukaryota</taxon>
        <taxon>Fungi</taxon>
        <taxon>Dikarya</taxon>
        <taxon>Ascomycota</taxon>
        <taxon>Pezizomycotina</taxon>
        <taxon>Dothideomycetes</taxon>
        <taxon>Pleosporomycetidae</taxon>
        <taxon>Pleosporales</taxon>
        <taxon>Pleosporales incertae sedis</taxon>
        <taxon>Lojkania</taxon>
    </lineage>
</organism>
<dbReference type="Pfam" id="PF05730">
    <property type="entry name" value="CFEM"/>
    <property type="match status" value="1"/>
</dbReference>
<dbReference type="InterPro" id="IPR008427">
    <property type="entry name" value="Extracellular_membr_CFEM_dom"/>
</dbReference>
<name>A0A9P4KD02_9PLEO</name>
<dbReference type="GO" id="GO:0098552">
    <property type="term" value="C:side of membrane"/>
    <property type="evidence" value="ECO:0007669"/>
    <property type="project" value="UniProtKB-KW"/>
</dbReference>
<evidence type="ECO:0000313" key="19">
    <source>
        <dbReference type="EMBL" id="KAF2266977.1"/>
    </source>
</evidence>
<comment type="caution">
    <text evidence="19">The sequence shown here is derived from an EMBL/GenBank/DDBJ whole genome shotgun (WGS) entry which is preliminary data.</text>
</comment>
<dbReference type="GO" id="GO:0005576">
    <property type="term" value="C:extracellular region"/>
    <property type="evidence" value="ECO:0007669"/>
    <property type="project" value="UniProtKB-SubCell"/>
</dbReference>
<keyword evidence="9 17" id="KW-0732">Signal</keyword>
<evidence type="ECO:0000256" key="4">
    <source>
        <dbReference type="ARBA" id="ARBA00022475"/>
    </source>
</evidence>
<dbReference type="AlphaFoldDB" id="A0A9P4KD02"/>
<feature type="signal peptide" evidence="17">
    <location>
        <begin position="1"/>
        <end position="18"/>
    </location>
</feature>
<evidence type="ECO:0000256" key="14">
    <source>
        <dbReference type="ARBA" id="ARBA00023288"/>
    </source>
</evidence>
<evidence type="ECO:0000256" key="8">
    <source>
        <dbReference type="ARBA" id="ARBA00022723"/>
    </source>
</evidence>
<evidence type="ECO:0000256" key="11">
    <source>
        <dbReference type="ARBA" id="ARBA00023136"/>
    </source>
</evidence>
<evidence type="ECO:0000259" key="18">
    <source>
        <dbReference type="PROSITE" id="PS52012"/>
    </source>
</evidence>
<evidence type="ECO:0000256" key="5">
    <source>
        <dbReference type="ARBA" id="ARBA00022525"/>
    </source>
</evidence>
<reference evidence="20" key="1">
    <citation type="journal article" date="2020" name="Stud. Mycol.">
        <title>101 Dothideomycetes genomes: A test case for predicting lifestyles and emergence of pathogens.</title>
        <authorList>
            <person name="Haridas S."/>
            <person name="Albert R."/>
            <person name="Binder M."/>
            <person name="Bloem J."/>
            <person name="LaButti K."/>
            <person name="Salamov A."/>
            <person name="Andreopoulos B."/>
            <person name="Baker S."/>
            <person name="Barry K."/>
            <person name="Bills G."/>
            <person name="Bluhm B."/>
            <person name="Cannon C."/>
            <person name="Castanera R."/>
            <person name="Culley D."/>
            <person name="Daum C."/>
            <person name="Ezra D."/>
            <person name="Gonzalez J."/>
            <person name="Henrissat B."/>
            <person name="Kuo A."/>
            <person name="Liang C."/>
            <person name="Lipzen A."/>
            <person name="Lutzoni F."/>
            <person name="Magnuson J."/>
            <person name="Mondo S."/>
            <person name="Nolan M."/>
            <person name="Ohm R."/>
            <person name="Pangilinan J."/>
            <person name="Park H.-J."/>
            <person name="Ramirez L."/>
            <person name="Alfaro M."/>
            <person name="Sun H."/>
            <person name="Tritt A."/>
            <person name="Yoshinaga Y."/>
            <person name="Zwiers L.-H."/>
            <person name="Turgeon B."/>
            <person name="Goodwin S."/>
            <person name="Spatafora J."/>
            <person name="Crous P."/>
            <person name="Grigoriev I."/>
        </authorList>
    </citation>
    <scope>NUCLEOTIDE SEQUENCE [LARGE SCALE GENOMIC DNA]</scope>
    <source>
        <strain evidence="20">CBS 304.66</strain>
    </source>
</reference>
<evidence type="ECO:0000256" key="3">
    <source>
        <dbReference type="ARBA" id="ARBA00010031"/>
    </source>
</evidence>
<evidence type="ECO:0000313" key="20">
    <source>
        <dbReference type="Proteomes" id="UP000800093"/>
    </source>
</evidence>
<proteinExistence type="inferred from homology"/>
<evidence type="ECO:0000256" key="17">
    <source>
        <dbReference type="SAM" id="SignalP"/>
    </source>
</evidence>
<keyword evidence="8 15" id="KW-0479">Metal-binding</keyword>
<evidence type="ECO:0000256" key="12">
    <source>
        <dbReference type="ARBA" id="ARBA00023157"/>
    </source>
</evidence>
<dbReference type="OrthoDB" id="3767534at2759"/>
<keyword evidence="11" id="KW-0472">Membrane</keyword>
<evidence type="ECO:0000256" key="7">
    <source>
        <dbReference type="ARBA" id="ARBA00022622"/>
    </source>
</evidence>
<feature type="binding site" description="axial binding residue" evidence="15">
    <location>
        <position position="45"/>
    </location>
    <ligand>
        <name>heme</name>
        <dbReference type="ChEBI" id="CHEBI:30413"/>
    </ligand>
    <ligandPart>
        <name>Fe</name>
        <dbReference type="ChEBI" id="CHEBI:18248"/>
    </ligandPart>
</feature>
<keyword evidence="5" id="KW-0964">Secreted</keyword>